<gene>
    <name evidence="1" type="ORF">SAMN02745728_00697</name>
</gene>
<sequence>MKKVCNFILICLILSIFSGCCWYRLLGAKSGGYITTASLKYYNKNITKENQKIYADCVDKYFVDYKCKYEYETKNSPSRIDPDTYIPATHHYAISFAVFSNNDFITDYTGTPKNSDSPTNNQYSNFVKQYTSDLQNNNDNLKENDKAILLQGLQEWTKIRFEQCGANVYTIEERCLALDSVGLRPDWCKK</sequence>
<keyword evidence="2" id="KW-1185">Reference proteome</keyword>
<protein>
    <recommendedName>
        <fullName evidence="3">Lipoprotein</fullName>
    </recommendedName>
</protein>
<evidence type="ECO:0000313" key="1">
    <source>
        <dbReference type="EMBL" id="SHN55620.1"/>
    </source>
</evidence>
<evidence type="ECO:0008006" key="3">
    <source>
        <dbReference type="Google" id="ProtNLM"/>
    </source>
</evidence>
<dbReference type="Proteomes" id="UP000186469">
    <property type="component" value="Unassembled WGS sequence"/>
</dbReference>
<dbReference type="AlphaFoldDB" id="A0A1M7SAT4"/>
<dbReference type="STRING" id="1121455.SAMN02745728_00697"/>
<organism evidence="1 2">
    <name type="scientific">Desulfovibrio litoralis DSM 11393</name>
    <dbReference type="NCBI Taxonomy" id="1121455"/>
    <lineage>
        <taxon>Bacteria</taxon>
        <taxon>Pseudomonadati</taxon>
        <taxon>Thermodesulfobacteriota</taxon>
        <taxon>Desulfovibrionia</taxon>
        <taxon>Desulfovibrionales</taxon>
        <taxon>Desulfovibrionaceae</taxon>
        <taxon>Desulfovibrio</taxon>
    </lineage>
</organism>
<name>A0A1M7SAT4_9BACT</name>
<evidence type="ECO:0000313" key="2">
    <source>
        <dbReference type="Proteomes" id="UP000186469"/>
    </source>
</evidence>
<reference evidence="1 2" key="1">
    <citation type="submission" date="2016-12" db="EMBL/GenBank/DDBJ databases">
        <authorList>
            <person name="Song W.-J."/>
            <person name="Kurnit D.M."/>
        </authorList>
    </citation>
    <scope>NUCLEOTIDE SEQUENCE [LARGE SCALE GENOMIC DNA]</scope>
    <source>
        <strain evidence="1 2">DSM 11393</strain>
    </source>
</reference>
<dbReference type="PROSITE" id="PS51257">
    <property type="entry name" value="PROKAR_LIPOPROTEIN"/>
    <property type="match status" value="1"/>
</dbReference>
<accession>A0A1M7SAT4</accession>
<dbReference type="RefSeq" id="WP_072696388.1">
    <property type="nucleotide sequence ID" value="NZ_FRDI01000003.1"/>
</dbReference>
<dbReference type="EMBL" id="FRDI01000003">
    <property type="protein sequence ID" value="SHN55620.1"/>
    <property type="molecule type" value="Genomic_DNA"/>
</dbReference>
<proteinExistence type="predicted"/>